<dbReference type="EMBL" id="JAHKRT010000001">
    <property type="protein sequence ID" value="MBU3076281.1"/>
    <property type="molecule type" value="Genomic_DNA"/>
</dbReference>
<gene>
    <name evidence="1" type="ORF">KOF26_00240</name>
</gene>
<dbReference type="Proteomes" id="UP000776276">
    <property type="component" value="Unassembled WGS sequence"/>
</dbReference>
<name>A0ABS6BFM1_9SPHN</name>
<comment type="caution">
    <text evidence="1">The sequence shown here is derived from an EMBL/GenBank/DDBJ whole genome shotgun (WGS) entry which is preliminary data.</text>
</comment>
<sequence length="72" mass="7682">MAQLFSTLFFAAVLAGVGTLIVRMLRAEAGKILDALAMMPPRPAPRPWPSRVRLVGIARPAAVRSAARRATA</sequence>
<evidence type="ECO:0000313" key="1">
    <source>
        <dbReference type="EMBL" id="MBU3076281.1"/>
    </source>
</evidence>
<protein>
    <submittedName>
        <fullName evidence="1">Uncharacterized protein</fullName>
    </submittedName>
</protein>
<evidence type="ECO:0000313" key="2">
    <source>
        <dbReference type="Proteomes" id="UP000776276"/>
    </source>
</evidence>
<reference evidence="1 2" key="1">
    <citation type="submission" date="2021-06" db="EMBL/GenBank/DDBJ databases">
        <title>Sphingomonas sp. XMGL2, whole genome shotgun sequencing project.</title>
        <authorList>
            <person name="Zhao G."/>
            <person name="Shen L."/>
        </authorList>
    </citation>
    <scope>NUCLEOTIDE SEQUENCE [LARGE SCALE GENOMIC DNA]</scope>
    <source>
        <strain evidence="1 2">XMGL2</strain>
    </source>
</reference>
<proteinExistence type="predicted"/>
<keyword evidence="2" id="KW-1185">Reference proteome</keyword>
<dbReference type="RefSeq" id="WP_216318183.1">
    <property type="nucleotide sequence ID" value="NZ_JAHKRT010000001.1"/>
</dbReference>
<organism evidence="1 2">
    <name type="scientific">Sphingomonas quercus</name>
    <dbReference type="NCBI Taxonomy" id="2842451"/>
    <lineage>
        <taxon>Bacteria</taxon>
        <taxon>Pseudomonadati</taxon>
        <taxon>Pseudomonadota</taxon>
        <taxon>Alphaproteobacteria</taxon>
        <taxon>Sphingomonadales</taxon>
        <taxon>Sphingomonadaceae</taxon>
        <taxon>Sphingomonas</taxon>
    </lineage>
</organism>
<accession>A0ABS6BFM1</accession>